<dbReference type="EMBL" id="BGZK01000092">
    <property type="protein sequence ID" value="GBP18041.1"/>
    <property type="molecule type" value="Genomic_DNA"/>
</dbReference>
<gene>
    <name evidence="1" type="ORF">EVAR_16987_1</name>
</gene>
<organism evidence="1 2">
    <name type="scientific">Eumeta variegata</name>
    <name type="common">Bagworm moth</name>
    <name type="synonym">Eumeta japonica</name>
    <dbReference type="NCBI Taxonomy" id="151549"/>
    <lineage>
        <taxon>Eukaryota</taxon>
        <taxon>Metazoa</taxon>
        <taxon>Ecdysozoa</taxon>
        <taxon>Arthropoda</taxon>
        <taxon>Hexapoda</taxon>
        <taxon>Insecta</taxon>
        <taxon>Pterygota</taxon>
        <taxon>Neoptera</taxon>
        <taxon>Endopterygota</taxon>
        <taxon>Lepidoptera</taxon>
        <taxon>Glossata</taxon>
        <taxon>Ditrysia</taxon>
        <taxon>Tineoidea</taxon>
        <taxon>Psychidae</taxon>
        <taxon>Oiketicinae</taxon>
        <taxon>Eumeta</taxon>
    </lineage>
</organism>
<dbReference type="AlphaFoldDB" id="A0A4C1TVH5"/>
<evidence type="ECO:0000313" key="1">
    <source>
        <dbReference type="EMBL" id="GBP18041.1"/>
    </source>
</evidence>
<proteinExistence type="predicted"/>
<reference evidence="1 2" key="1">
    <citation type="journal article" date="2019" name="Commun. Biol.">
        <title>The bagworm genome reveals a unique fibroin gene that provides high tensile strength.</title>
        <authorList>
            <person name="Kono N."/>
            <person name="Nakamura H."/>
            <person name="Ohtoshi R."/>
            <person name="Tomita M."/>
            <person name="Numata K."/>
            <person name="Arakawa K."/>
        </authorList>
    </citation>
    <scope>NUCLEOTIDE SEQUENCE [LARGE SCALE GENOMIC DNA]</scope>
</reference>
<sequence length="119" mass="13220">MISVNETRKASCVDVKRTRVLIAHPFNAIGSIAEANGPSFASRATRKDTHSMLQGVDLYLVYEVVCAHSHADSVRAGEGVRLKQGADHNARWWRVSIRLRGIDEACEVSRSQLPSLPWH</sequence>
<evidence type="ECO:0000313" key="2">
    <source>
        <dbReference type="Proteomes" id="UP000299102"/>
    </source>
</evidence>
<comment type="caution">
    <text evidence="1">The sequence shown here is derived from an EMBL/GenBank/DDBJ whole genome shotgun (WGS) entry which is preliminary data.</text>
</comment>
<keyword evidence="2" id="KW-1185">Reference proteome</keyword>
<accession>A0A4C1TVH5</accession>
<name>A0A4C1TVH5_EUMVA</name>
<dbReference type="Proteomes" id="UP000299102">
    <property type="component" value="Unassembled WGS sequence"/>
</dbReference>
<protein>
    <submittedName>
        <fullName evidence="1">Uncharacterized protein</fullName>
    </submittedName>
</protein>